<feature type="chain" id="PRO_5045203317" evidence="2">
    <location>
        <begin position="31"/>
        <end position="254"/>
    </location>
</feature>
<gene>
    <name evidence="3" type="ORF">H2O64_03985</name>
</gene>
<proteinExistence type="predicted"/>
<evidence type="ECO:0000256" key="2">
    <source>
        <dbReference type="SAM" id="SignalP"/>
    </source>
</evidence>
<evidence type="ECO:0000313" key="3">
    <source>
        <dbReference type="EMBL" id="MBC8753815.1"/>
    </source>
</evidence>
<keyword evidence="1" id="KW-1133">Transmembrane helix</keyword>
<comment type="caution">
    <text evidence="3">The sequence shown here is derived from an EMBL/GenBank/DDBJ whole genome shotgun (WGS) entry which is preliminary data.</text>
</comment>
<accession>A0ABR7Q5J1</accession>
<dbReference type="EMBL" id="JACGWS010000002">
    <property type="protein sequence ID" value="MBC8753815.1"/>
    <property type="molecule type" value="Genomic_DNA"/>
</dbReference>
<reference evidence="3 4" key="1">
    <citation type="submission" date="2020-07" db="EMBL/GenBank/DDBJ databases">
        <title>Description of Kordia aestuariivivens sp. nov., isolated from a tidal flat.</title>
        <authorList>
            <person name="Park S."/>
            <person name="Yoon J.-H."/>
        </authorList>
    </citation>
    <scope>NUCLEOTIDE SEQUENCE [LARGE SCALE GENOMIC DNA]</scope>
    <source>
        <strain evidence="3 4">YSTF-M3</strain>
    </source>
</reference>
<dbReference type="RefSeq" id="WP_187560852.1">
    <property type="nucleotide sequence ID" value="NZ_JACGWS010000002.1"/>
</dbReference>
<dbReference type="Proteomes" id="UP000619238">
    <property type="component" value="Unassembled WGS sequence"/>
</dbReference>
<keyword evidence="4" id="KW-1185">Reference proteome</keyword>
<feature type="signal peptide" evidence="2">
    <location>
        <begin position="1"/>
        <end position="30"/>
    </location>
</feature>
<protein>
    <submittedName>
        <fullName evidence="3">DUF4129 domain-containing protein</fullName>
    </submittedName>
</protein>
<keyword evidence="2" id="KW-0732">Signal</keyword>
<feature type="transmembrane region" description="Helical" evidence="1">
    <location>
        <begin position="109"/>
        <end position="127"/>
    </location>
</feature>
<evidence type="ECO:0000256" key="1">
    <source>
        <dbReference type="SAM" id="Phobius"/>
    </source>
</evidence>
<sequence>MLHFLKHIRYTFLLIGILTTASLTGTTAHANNSFPQQTSVQRDTSNVTPKTYEEDFKERYDGSEYVYEQEKTKGWFSRFIEWLEAWVQDLFDFDSREKAADFLGDLTNIVYVIIIIIVVFIIVRAIMNGEGRWVFGKRSDKKMVQYEDVETNIHSVDFKKLISQATANNDYRLAVRYQYLQMLKKMSASEIISYDPEKTNLDYTYEIKNDDIREQFQYTSYVYNYVWYGEFSIDKAQYEQAKTSFSLILKNMAA</sequence>
<organism evidence="3 4">
    <name type="scientific">Kordia aestuariivivens</name>
    <dbReference type="NCBI Taxonomy" id="2759037"/>
    <lineage>
        <taxon>Bacteria</taxon>
        <taxon>Pseudomonadati</taxon>
        <taxon>Bacteroidota</taxon>
        <taxon>Flavobacteriia</taxon>
        <taxon>Flavobacteriales</taxon>
        <taxon>Flavobacteriaceae</taxon>
        <taxon>Kordia</taxon>
    </lineage>
</organism>
<keyword evidence="1" id="KW-0472">Membrane</keyword>
<keyword evidence="1" id="KW-0812">Transmembrane</keyword>
<evidence type="ECO:0000313" key="4">
    <source>
        <dbReference type="Proteomes" id="UP000619238"/>
    </source>
</evidence>
<name>A0ABR7Q5J1_9FLAO</name>